<proteinExistence type="predicted"/>
<dbReference type="Proteomes" id="UP000295087">
    <property type="component" value="Unassembled WGS sequence"/>
</dbReference>
<dbReference type="EMBL" id="SNXK01000004">
    <property type="protein sequence ID" value="TDP38023.1"/>
    <property type="molecule type" value="Genomic_DNA"/>
</dbReference>
<dbReference type="PANTHER" id="PTHR36151">
    <property type="entry name" value="BLR2777 PROTEIN"/>
    <property type="match status" value="1"/>
</dbReference>
<dbReference type="PANTHER" id="PTHR36151:SF3">
    <property type="entry name" value="ER-BOUND OXYGENASE MPAB_MPAB'_RUBBER OXYGENASE CATALYTIC DOMAIN-CONTAINING PROTEIN"/>
    <property type="match status" value="1"/>
</dbReference>
<evidence type="ECO:0000313" key="4">
    <source>
        <dbReference type="Proteomes" id="UP000295087"/>
    </source>
</evidence>
<reference evidence="3 4" key="1">
    <citation type="submission" date="2019-03" db="EMBL/GenBank/DDBJ databases">
        <title>Genomic Encyclopedia of Type Strains, Phase IV (KMG-IV): sequencing the most valuable type-strain genomes for metagenomic binning, comparative biology and taxonomic classification.</title>
        <authorList>
            <person name="Goeker M."/>
        </authorList>
    </citation>
    <scope>NUCLEOTIDE SEQUENCE [LARGE SCALE GENOMIC DNA]</scope>
    <source>
        <strain evidence="3 4">DSM 44496</strain>
    </source>
</reference>
<accession>A0A4R6PK72</accession>
<dbReference type="InterPro" id="IPR018713">
    <property type="entry name" value="MPAB/Lcp_cat_dom"/>
</dbReference>
<dbReference type="AlphaFoldDB" id="A0A4R6PK72"/>
<dbReference type="Pfam" id="PF09995">
    <property type="entry name" value="MPAB_Lcp_cat"/>
    <property type="match status" value="1"/>
</dbReference>
<organism evidence="3 4">
    <name type="scientific">Nocardia ignorata</name>
    <dbReference type="NCBI Taxonomy" id="145285"/>
    <lineage>
        <taxon>Bacteria</taxon>
        <taxon>Bacillati</taxon>
        <taxon>Actinomycetota</taxon>
        <taxon>Actinomycetes</taxon>
        <taxon>Mycobacteriales</taxon>
        <taxon>Nocardiaceae</taxon>
        <taxon>Nocardia</taxon>
    </lineage>
</organism>
<evidence type="ECO:0000259" key="2">
    <source>
        <dbReference type="Pfam" id="PF09995"/>
    </source>
</evidence>
<protein>
    <submittedName>
        <fullName evidence="3">Uncharacterized protein (DUF2236 family)</fullName>
    </submittedName>
</protein>
<keyword evidence="4" id="KW-1185">Reference proteome</keyword>
<evidence type="ECO:0000256" key="1">
    <source>
        <dbReference type="SAM" id="MobiDB-lite"/>
    </source>
</evidence>
<sequence>MGSLRTWFSLPEVEPAEDYGFFGPESVAWRVWSYPTGLTIGFQRAVVIEELDPNLIAAVDATSAIYTRPRTRYDRTLRYFAMVMFADSRSTVSAADILVKIHSKAVGIDPVTGRHYDANDPDSQLWIHLTAWHSLLIAYEKYGPGRLSAADESRYWHECARAAELQTCDPADIPRTREGVAQYFERMRPQLIGSDIAKKAMNHLLDAEVMLPPMPLVLRPMFKLVAAFLRRGTLATMPRWMREMAGLPTGRVLDALVVPWLSAAMTLVSFNVRLELLLLQLISPTTVPVAGPVLLGIPPKNPVTTTPRQAQRTYGYDIPARAHHALRRKQRDRVLSRGLPPSDEGLIESQPILGDMA</sequence>
<dbReference type="RefSeq" id="WP_067488956.1">
    <property type="nucleotide sequence ID" value="NZ_JBHXPO010000008.1"/>
</dbReference>
<dbReference type="GO" id="GO:0016491">
    <property type="term" value="F:oxidoreductase activity"/>
    <property type="evidence" value="ECO:0007669"/>
    <property type="project" value="InterPro"/>
</dbReference>
<name>A0A4R6PK72_NOCIG</name>
<feature type="domain" description="ER-bound oxygenase mpaB/mpaB'/Rubber oxygenase catalytic" evidence="2">
    <location>
        <begin position="29"/>
        <end position="266"/>
    </location>
</feature>
<evidence type="ECO:0000313" key="3">
    <source>
        <dbReference type="EMBL" id="TDP38023.1"/>
    </source>
</evidence>
<feature type="region of interest" description="Disordered" evidence="1">
    <location>
        <begin position="327"/>
        <end position="357"/>
    </location>
</feature>
<comment type="caution">
    <text evidence="3">The sequence shown here is derived from an EMBL/GenBank/DDBJ whole genome shotgun (WGS) entry which is preliminary data.</text>
</comment>
<gene>
    <name evidence="3" type="ORF">DFR75_104375</name>
</gene>